<evidence type="ECO:0000313" key="8">
    <source>
        <dbReference type="Proteomes" id="UP000468990"/>
    </source>
</evidence>
<evidence type="ECO:0000256" key="3">
    <source>
        <dbReference type="ARBA" id="ARBA00023163"/>
    </source>
</evidence>
<dbReference type="SUPFAM" id="SSF46689">
    <property type="entry name" value="Homeodomain-like"/>
    <property type="match status" value="1"/>
</dbReference>
<dbReference type="PROSITE" id="PS01124">
    <property type="entry name" value="HTH_ARAC_FAMILY_2"/>
    <property type="match status" value="1"/>
</dbReference>
<dbReference type="EMBL" id="WKKG01000014">
    <property type="protein sequence ID" value="MRX70384.1"/>
    <property type="molecule type" value="Genomic_DNA"/>
</dbReference>
<accession>A0A521DAN3</accession>
<dbReference type="Pfam" id="PF12833">
    <property type="entry name" value="HTH_18"/>
    <property type="match status" value="1"/>
</dbReference>
<dbReference type="InterPro" id="IPR018060">
    <property type="entry name" value="HTH_AraC"/>
</dbReference>
<evidence type="ECO:0000259" key="4">
    <source>
        <dbReference type="PROSITE" id="PS01124"/>
    </source>
</evidence>
<dbReference type="PANTHER" id="PTHR43280:SF2">
    <property type="entry name" value="HTH-TYPE TRANSCRIPTIONAL REGULATOR EXSA"/>
    <property type="match status" value="1"/>
</dbReference>
<gene>
    <name evidence="5" type="ORF">GJU42_20600</name>
    <name evidence="6" type="ORF">SAMN06265349_1032</name>
</gene>
<dbReference type="RefSeq" id="WP_142450734.1">
    <property type="nucleotide sequence ID" value="NZ_FXTA01000003.1"/>
</dbReference>
<dbReference type="AlphaFoldDB" id="A0A521DAN3"/>
<reference evidence="5 8" key="2">
    <citation type="submission" date="2019-11" db="EMBL/GenBank/DDBJ databases">
        <title>Flavobacterium resistens genome.</title>
        <authorList>
            <person name="Wilson V.M."/>
            <person name="Newman J.D."/>
        </authorList>
    </citation>
    <scope>NUCLEOTIDE SEQUENCE [LARGE SCALE GENOMIC DNA]</scope>
    <source>
        <strain evidence="5 8">DSM 19382</strain>
    </source>
</reference>
<dbReference type="Proteomes" id="UP000468990">
    <property type="component" value="Unassembled WGS sequence"/>
</dbReference>
<evidence type="ECO:0000256" key="1">
    <source>
        <dbReference type="ARBA" id="ARBA00023015"/>
    </source>
</evidence>
<name>A0A521DAN3_9FLAO</name>
<evidence type="ECO:0000256" key="2">
    <source>
        <dbReference type="ARBA" id="ARBA00023125"/>
    </source>
</evidence>
<organism evidence="6 7">
    <name type="scientific">Flavobacterium resistens</name>
    <dbReference type="NCBI Taxonomy" id="443612"/>
    <lineage>
        <taxon>Bacteria</taxon>
        <taxon>Pseudomonadati</taxon>
        <taxon>Bacteroidota</taxon>
        <taxon>Flavobacteriia</taxon>
        <taxon>Flavobacteriales</taxon>
        <taxon>Flavobacteriaceae</taxon>
        <taxon>Flavobacterium</taxon>
    </lineage>
</organism>
<proteinExistence type="predicted"/>
<dbReference type="GO" id="GO:0003700">
    <property type="term" value="F:DNA-binding transcription factor activity"/>
    <property type="evidence" value="ECO:0007669"/>
    <property type="project" value="InterPro"/>
</dbReference>
<dbReference type="InterPro" id="IPR009057">
    <property type="entry name" value="Homeodomain-like_sf"/>
</dbReference>
<dbReference type="PANTHER" id="PTHR43280">
    <property type="entry name" value="ARAC-FAMILY TRANSCRIPTIONAL REGULATOR"/>
    <property type="match status" value="1"/>
</dbReference>
<evidence type="ECO:0000313" key="5">
    <source>
        <dbReference type="EMBL" id="MRX70384.1"/>
    </source>
</evidence>
<dbReference type="EMBL" id="FXTA01000003">
    <property type="protein sequence ID" value="SMO67950.1"/>
    <property type="molecule type" value="Genomic_DNA"/>
</dbReference>
<dbReference type="OrthoDB" id="1189000at2"/>
<dbReference type="Proteomes" id="UP000317289">
    <property type="component" value="Unassembled WGS sequence"/>
</dbReference>
<dbReference type="SMART" id="SM00342">
    <property type="entry name" value="HTH_ARAC"/>
    <property type="match status" value="1"/>
</dbReference>
<keyword evidence="2 6" id="KW-0238">DNA-binding</keyword>
<feature type="domain" description="HTH araC/xylS-type" evidence="4">
    <location>
        <begin position="225"/>
        <end position="324"/>
    </location>
</feature>
<reference evidence="6 7" key="1">
    <citation type="submission" date="2017-05" db="EMBL/GenBank/DDBJ databases">
        <authorList>
            <person name="Varghese N."/>
            <person name="Submissions S."/>
        </authorList>
    </citation>
    <scope>NUCLEOTIDE SEQUENCE [LARGE SCALE GENOMIC DNA]</scope>
    <source>
        <strain evidence="6 7">DSM 19382</strain>
    </source>
</reference>
<evidence type="ECO:0000313" key="7">
    <source>
        <dbReference type="Proteomes" id="UP000317289"/>
    </source>
</evidence>
<dbReference type="Gene3D" id="1.10.10.60">
    <property type="entry name" value="Homeodomain-like"/>
    <property type="match status" value="1"/>
</dbReference>
<dbReference type="GO" id="GO:0043565">
    <property type="term" value="F:sequence-specific DNA binding"/>
    <property type="evidence" value="ECO:0007669"/>
    <property type="project" value="InterPro"/>
</dbReference>
<keyword evidence="3" id="KW-0804">Transcription</keyword>
<evidence type="ECO:0000313" key="6">
    <source>
        <dbReference type="EMBL" id="SMO67950.1"/>
    </source>
</evidence>
<keyword evidence="8" id="KW-1185">Reference proteome</keyword>
<keyword evidence="1" id="KW-0805">Transcription regulation</keyword>
<sequence length="325" mass="37611">MKKVIQQNSADLEWIYSLASQLGGKVEGNYIVVPEEIRTGNNYFLNCGEGIVSLYSDVTYNKDFCITQKNLKNDFVGLYFNLSQSETKLSFGANSNMMGSWFYNLSLIDSSLEFQYNIQKGSKVFIFCIFIKKEIIKSFLKKNILFRKKLDLLMDPTQNTFIHMDRMSDESFHILMNLQKQKVDDPLFNLHMIGTTNLLMSKYLKKIAKNIIISQVNEVDLLNIIESQRYLIENLEKSFPGIKFLAYKAHMSDSKYKLLFKKITGSPPNVFYLNNKLFKAKELIDEKQLTIGEICKQLNFGSATYFAAKFKLKFGILPKTYSQQL</sequence>
<protein>
    <submittedName>
        <fullName evidence="6">AraC-type DNA-binding protein</fullName>
    </submittedName>
    <submittedName>
        <fullName evidence="5">Helix-turn-helix domain-containing protein</fullName>
    </submittedName>
</protein>